<proteinExistence type="predicted"/>
<feature type="compositionally biased region" description="Low complexity" evidence="1">
    <location>
        <begin position="113"/>
        <end position="128"/>
    </location>
</feature>
<evidence type="ECO:0000256" key="1">
    <source>
        <dbReference type="SAM" id="MobiDB-lite"/>
    </source>
</evidence>
<dbReference type="AlphaFoldDB" id="A0A7Z0E5K8"/>
<evidence type="ECO:0000313" key="2">
    <source>
        <dbReference type="EMBL" id="NYJ14762.1"/>
    </source>
</evidence>
<accession>A0A7Z0E5K8</accession>
<protein>
    <submittedName>
        <fullName evidence="2">Uncharacterized protein</fullName>
    </submittedName>
</protein>
<gene>
    <name evidence="2" type="ORF">GGI64_005860</name>
</gene>
<dbReference type="Proteomes" id="UP000535276">
    <property type="component" value="Unassembled WGS sequence"/>
</dbReference>
<organism evidence="2 3">
    <name type="scientific">Rhizobium leguminosarum</name>
    <dbReference type="NCBI Taxonomy" id="384"/>
    <lineage>
        <taxon>Bacteria</taxon>
        <taxon>Pseudomonadati</taxon>
        <taxon>Pseudomonadota</taxon>
        <taxon>Alphaproteobacteria</taxon>
        <taxon>Hyphomicrobiales</taxon>
        <taxon>Rhizobiaceae</taxon>
        <taxon>Rhizobium/Agrobacterium group</taxon>
        <taxon>Rhizobium</taxon>
    </lineage>
</organism>
<reference evidence="2 3" key="1">
    <citation type="submission" date="2020-07" db="EMBL/GenBank/DDBJ databases">
        <title>Genomic Encyclopedia of Type Strains, Phase IV (KMG-V): Genome sequencing to study the core and pangenomes of soil and plant-associated prokaryotes.</title>
        <authorList>
            <person name="Whitman W."/>
        </authorList>
    </citation>
    <scope>NUCLEOTIDE SEQUENCE [LARGE SCALE GENOMIC DNA]</scope>
    <source>
        <strain evidence="2 3">SEMIA 4052</strain>
    </source>
</reference>
<dbReference type="EMBL" id="JACBZV010000013">
    <property type="protein sequence ID" value="NYJ14762.1"/>
    <property type="molecule type" value="Genomic_DNA"/>
</dbReference>
<sequence length="148" mass="15763">MNPAHTPQIEASTPEDLGVEFARAADDMAVARIGDLVFAMVPAGGGQYLLASAWRVSRPLAALKRDDFYSHHGAVADEAAFRDRMIEQAEHSRELGLLSRQSVRMTCSTPWGASQSPPSTPTASSPTQRLAMAASNSPLLATPGSIRC</sequence>
<comment type="caution">
    <text evidence="2">The sequence shown here is derived from an EMBL/GenBank/DDBJ whole genome shotgun (WGS) entry which is preliminary data.</text>
</comment>
<evidence type="ECO:0000313" key="3">
    <source>
        <dbReference type="Proteomes" id="UP000535276"/>
    </source>
</evidence>
<name>A0A7Z0E5K8_RHILE</name>
<feature type="region of interest" description="Disordered" evidence="1">
    <location>
        <begin position="109"/>
        <end position="129"/>
    </location>
</feature>